<evidence type="ECO:0000313" key="10">
    <source>
        <dbReference type="Proteomes" id="UP000018890"/>
    </source>
</evidence>
<reference evidence="9" key="1">
    <citation type="journal article" date="2014" name="Genome Announc.">
        <title>Draft Genome Sequences of Three Alkaliphilic Bacillus Strains, Bacillus wakoensis JCM 9140T, Bacillus akibai JCM 9157T, and Bacillus hemicellulosilyticus JCM 9152T.</title>
        <authorList>
            <person name="Yuki M."/>
            <person name="Oshima K."/>
            <person name="Suda W."/>
            <person name="Oshida Y."/>
            <person name="Kitamura K."/>
            <person name="Iida T."/>
            <person name="Hattori M."/>
            <person name="Ohkuma M."/>
        </authorList>
    </citation>
    <scope>NUCLEOTIDE SEQUENCE [LARGE SCALE GENOMIC DNA]</scope>
    <source>
        <strain evidence="9">JCM 9140</strain>
    </source>
</reference>
<keyword evidence="5 7" id="KW-1133">Transmembrane helix</keyword>
<dbReference type="Proteomes" id="UP000018890">
    <property type="component" value="Unassembled WGS sequence"/>
</dbReference>
<evidence type="ECO:0000259" key="8">
    <source>
        <dbReference type="Pfam" id="PF00528"/>
    </source>
</evidence>
<evidence type="ECO:0000256" key="4">
    <source>
        <dbReference type="ARBA" id="ARBA00022692"/>
    </source>
</evidence>
<dbReference type="InterPro" id="IPR000515">
    <property type="entry name" value="MetI-like"/>
</dbReference>
<keyword evidence="4 7" id="KW-0812">Transmembrane</keyword>
<keyword evidence="10" id="KW-1185">Reference proteome</keyword>
<protein>
    <submittedName>
        <fullName evidence="9">ABC transporter</fullName>
    </submittedName>
</protein>
<evidence type="ECO:0000256" key="5">
    <source>
        <dbReference type="ARBA" id="ARBA00022989"/>
    </source>
</evidence>
<comment type="subcellular location">
    <subcellularLocation>
        <location evidence="1">Cell membrane</location>
        <topology evidence="1">Multi-pass membrane protein</topology>
    </subcellularLocation>
</comment>
<feature type="transmembrane region" description="Helical" evidence="7">
    <location>
        <begin position="61"/>
        <end position="87"/>
    </location>
</feature>
<proteinExistence type="predicted"/>
<dbReference type="PANTHER" id="PTHR43163">
    <property type="entry name" value="DIPEPTIDE TRANSPORT SYSTEM PERMEASE PROTEIN DPPB-RELATED"/>
    <property type="match status" value="1"/>
</dbReference>
<evidence type="ECO:0000256" key="1">
    <source>
        <dbReference type="ARBA" id="ARBA00004651"/>
    </source>
</evidence>
<gene>
    <name evidence="9" type="ORF">JCM9140_3732</name>
</gene>
<dbReference type="EMBL" id="BAUT01000056">
    <property type="protein sequence ID" value="GAE27579.1"/>
    <property type="molecule type" value="Genomic_DNA"/>
</dbReference>
<dbReference type="GO" id="GO:0005886">
    <property type="term" value="C:plasma membrane"/>
    <property type="evidence" value="ECO:0007669"/>
    <property type="project" value="UniProtKB-SubCell"/>
</dbReference>
<dbReference type="InterPro" id="IPR035906">
    <property type="entry name" value="MetI-like_sf"/>
</dbReference>
<dbReference type="STRING" id="1236970.JCM9140_3732"/>
<keyword evidence="6 7" id="KW-0472">Membrane</keyword>
<organism evidence="9 10">
    <name type="scientific">Halalkalibacter wakoensis JCM 9140</name>
    <dbReference type="NCBI Taxonomy" id="1236970"/>
    <lineage>
        <taxon>Bacteria</taxon>
        <taxon>Bacillati</taxon>
        <taxon>Bacillota</taxon>
        <taxon>Bacilli</taxon>
        <taxon>Bacillales</taxon>
        <taxon>Bacillaceae</taxon>
        <taxon>Halalkalibacter</taxon>
    </lineage>
</organism>
<comment type="caution">
    <text evidence="9">The sequence shown here is derived from an EMBL/GenBank/DDBJ whole genome shotgun (WGS) entry which is preliminary data.</text>
</comment>
<accession>W4Q881</accession>
<dbReference type="Gene3D" id="1.10.3720.10">
    <property type="entry name" value="MetI-like"/>
    <property type="match status" value="1"/>
</dbReference>
<dbReference type="PANTHER" id="PTHR43163:SF6">
    <property type="entry name" value="DIPEPTIDE TRANSPORT SYSTEM PERMEASE PROTEIN DPPB-RELATED"/>
    <property type="match status" value="1"/>
</dbReference>
<dbReference type="SUPFAM" id="SSF161098">
    <property type="entry name" value="MetI-like"/>
    <property type="match status" value="1"/>
</dbReference>
<evidence type="ECO:0000256" key="6">
    <source>
        <dbReference type="ARBA" id="ARBA00023136"/>
    </source>
</evidence>
<evidence type="ECO:0000256" key="3">
    <source>
        <dbReference type="ARBA" id="ARBA00022475"/>
    </source>
</evidence>
<feature type="transmembrane region" description="Helical" evidence="7">
    <location>
        <begin position="12"/>
        <end position="41"/>
    </location>
</feature>
<name>W4Q881_9BACI</name>
<evidence type="ECO:0000256" key="2">
    <source>
        <dbReference type="ARBA" id="ARBA00022448"/>
    </source>
</evidence>
<dbReference type="Pfam" id="PF00528">
    <property type="entry name" value="BPD_transp_1"/>
    <property type="match status" value="1"/>
</dbReference>
<sequence>MSQAIVVYKHALRNAFVTILEVIGQTFTTLLAGAVVVEFVFNVPGIGQLIVNSIERRDFALIQGTVLLIAAGYVLINLVVDLLYGVVDPRVRLNRK</sequence>
<dbReference type="AlphaFoldDB" id="W4Q881"/>
<evidence type="ECO:0000313" key="9">
    <source>
        <dbReference type="EMBL" id="GAE27579.1"/>
    </source>
</evidence>
<keyword evidence="3" id="KW-1003">Cell membrane</keyword>
<dbReference type="GO" id="GO:0055085">
    <property type="term" value="P:transmembrane transport"/>
    <property type="evidence" value="ECO:0007669"/>
    <property type="project" value="InterPro"/>
</dbReference>
<evidence type="ECO:0000256" key="7">
    <source>
        <dbReference type="SAM" id="Phobius"/>
    </source>
</evidence>
<feature type="domain" description="ABC transmembrane type-1" evidence="8">
    <location>
        <begin position="6"/>
        <end position="92"/>
    </location>
</feature>
<keyword evidence="2" id="KW-0813">Transport</keyword>